<comment type="cofactor">
    <cofactor evidence="1 9">
        <name>FAD</name>
        <dbReference type="ChEBI" id="CHEBI:57692"/>
    </cofactor>
</comment>
<dbReference type="Pfam" id="PF07992">
    <property type="entry name" value="Pyr_redox_2"/>
    <property type="match status" value="1"/>
</dbReference>
<comment type="catalytic activity">
    <reaction evidence="8">
        <text>2 reduced [2Fe-2S]-[ferredoxin] + NADP(+) + H(+) = 2 oxidized [2Fe-2S]-[ferredoxin] + NADPH</text>
        <dbReference type="Rhea" id="RHEA:20125"/>
        <dbReference type="Rhea" id="RHEA-COMP:10000"/>
        <dbReference type="Rhea" id="RHEA-COMP:10001"/>
        <dbReference type="ChEBI" id="CHEBI:15378"/>
        <dbReference type="ChEBI" id="CHEBI:33737"/>
        <dbReference type="ChEBI" id="CHEBI:33738"/>
        <dbReference type="ChEBI" id="CHEBI:57783"/>
        <dbReference type="ChEBI" id="CHEBI:58349"/>
        <dbReference type="EC" id="1.18.1.2"/>
    </reaction>
</comment>
<dbReference type="AlphaFoldDB" id="A0AAP9Y6W4"/>
<evidence type="ECO:0000256" key="5">
    <source>
        <dbReference type="ARBA" id="ARBA00022827"/>
    </source>
</evidence>
<evidence type="ECO:0000256" key="3">
    <source>
        <dbReference type="ARBA" id="ARBA00013223"/>
    </source>
</evidence>
<keyword evidence="6 10" id="KW-0521">NADP</keyword>
<keyword evidence="4" id="KW-0285">Flavoprotein</keyword>
<evidence type="ECO:0000256" key="8">
    <source>
        <dbReference type="ARBA" id="ARBA00047776"/>
    </source>
</evidence>
<gene>
    <name evidence="12" type="ORF">I6H42_00315</name>
</gene>
<feature type="domain" description="FAD/NAD(P)-binding" evidence="11">
    <location>
        <begin position="5"/>
        <end position="167"/>
    </location>
</feature>
<dbReference type="PRINTS" id="PR00419">
    <property type="entry name" value="ADXRDTASE"/>
</dbReference>
<reference evidence="12 13" key="1">
    <citation type="submission" date="2020-12" db="EMBL/GenBank/DDBJ databases">
        <title>FDA dAtabase for Regulatory Grade micrObial Sequences (FDA-ARGOS): Supporting development and validation of Infectious Disease Dx tests.</title>
        <authorList>
            <person name="Sproer C."/>
            <person name="Gronow S."/>
            <person name="Severitt S."/>
            <person name="Schroder I."/>
            <person name="Tallon L."/>
            <person name="Sadzewicz L."/>
            <person name="Zhao X."/>
            <person name="Boylan J."/>
            <person name="Ott S."/>
            <person name="Bowen H."/>
            <person name="Vavikolanu K."/>
            <person name="Mehta A."/>
            <person name="Aluvathingal J."/>
            <person name="Nadendla S."/>
            <person name="Lowell S."/>
            <person name="Myers T."/>
            <person name="Yan Y."/>
            <person name="Sichtig H."/>
        </authorList>
    </citation>
    <scope>NUCLEOTIDE SEQUENCE [LARGE SCALE GENOMIC DNA]</scope>
    <source>
        <strain evidence="12 13">FDAARGOS_985</strain>
    </source>
</reference>
<dbReference type="EMBL" id="CP066065">
    <property type="protein sequence ID" value="QQC43927.1"/>
    <property type="molecule type" value="Genomic_DNA"/>
</dbReference>
<comment type="similarity">
    <text evidence="2">Belongs to the ferredoxin--NADP reductase type 1 family.</text>
</comment>
<dbReference type="EC" id="1.18.1.2" evidence="3"/>
<evidence type="ECO:0000259" key="11">
    <source>
        <dbReference type="Pfam" id="PF07992"/>
    </source>
</evidence>
<evidence type="ECO:0000313" key="13">
    <source>
        <dbReference type="Proteomes" id="UP000595220"/>
    </source>
</evidence>
<dbReference type="InterPro" id="IPR021163">
    <property type="entry name" value="Ferredox_Rdtase_adrenod"/>
</dbReference>
<dbReference type="Proteomes" id="UP000595220">
    <property type="component" value="Chromosome"/>
</dbReference>
<name>A0AAP9Y6W4_9ACTO</name>
<keyword evidence="13" id="KW-1185">Reference proteome</keyword>
<feature type="binding site" evidence="9">
    <location>
        <begin position="372"/>
        <end position="374"/>
    </location>
    <ligand>
        <name>FAD</name>
        <dbReference type="ChEBI" id="CHEBI:57692"/>
    </ligand>
</feature>
<evidence type="ECO:0000256" key="4">
    <source>
        <dbReference type="ARBA" id="ARBA00022630"/>
    </source>
</evidence>
<proteinExistence type="inferred from homology"/>
<dbReference type="InterPro" id="IPR036188">
    <property type="entry name" value="FAD/NAD-bd_sf"/>
</dbReference>
<dbReference type="KEGG" id="amy:ADJ76_06135"/>
<dbReference type="Gene3D" id="3.50.50.60">
    <property type="entry name" value="FAD/NAD(P)-binding domain"/>
    <property type="match status" value="1"/>
</dbReference>
<evidence type="ECO:0000256" key="1">
    <source>
        <dbReference type="ARBA" id="ARBA00001974"/>
    </source>
</evidence>
<sequence>MAPLNVAVIGAGPAGIYASDILSKSGLEVNIDLFERLPAPYGLVRYGVAPDHPRIKQIIVALYKILQRGDIRLLGNVEVGRDVSIDDLRDHYDAIVIATGADRDHPLDIPGVDLPESYGAADFVSWYDGNPDYPRTWPLEAREVAVIGVGNVALDVSRVLAKHAEDMLKTEVAANVAQALAENPVTDVHVFGRRGPAQVKFTPLELRELGKVPDVDVIVSEEDFDFDEGSEEALRASNQQRQVVKTLTNYAMVDEKERTASRRIHIHLFQSPVEIVADERGHVKALRTERTALNGDGSVSGTGVITTWPVQAVYRAVGYYSSPIPGLPFDESAGVVPNVEGRVICAEQTKDESAEVIPGVYATGWIKRGPVGLIGSTKSDAQQTIAHLVEDASAGCLHAKTEAVGHEAMVALLEERGVEFTTWEGWELLDAYEQALGESYGELPGGRGTRERIKVVSRRVMTDISRGAEVDSATVDHIGEMGEMGVPAAPERFDDYTGPGRRS</sequence>
<feature type="binding site" evidence="9">
    <location>
        <position position="14"/>
    </location>
    <ligand>
        <name>FAD</name>
        <dbReference type="ChEBI" id="CHEBI:57692"/>
    </ligand>
</feature>
<feature type="binding site" evidence="10">
    <location>
        <begin position="193"/>
        <end position="194"/>
    </location>
    <ligand>
        <name>NADP(+)</name>
        <dbReference type="ChEBI" id="CHEBI:58349"/>
    </ligand>
</feature>
<dbReference type="PANTHER" id="PTHR48467:SF1">
    <property type="entry name" value="GLUTAMATE SYNTHASE 1 [NADH], CHLOROPLASTIC-LIKE"/>
    <property type="match status" value="1"/>
</dbReference>
<feature type="binding site" evidence="10">
    <location>
        <position position="372"/>
    </location>
    <ligand>
        <name>NADP(+)</name>
        <dbReference type="ChEBI" id="CHEBI:58349"/>
    </ligand>
</feature>
<feature type="binding site" evidence="9">
    <location>
        <position position="35"/>
    </location>
    <ligand>
        <name>FAD</name>
        <dbReference type="ChEBI" id="CHEBI:57692"/>
    </ligand>
</feature>
<dbReference type="InterPro" id="IPR055275">
    <property type="entry name" value="Ferredox_Rdtase"/>
</dbReference>
<keyword evidence="5 9" id="KW-0274">FAD</keyword>
<dbReference type="PIRSF" id="PIRSF000362">
    <property type="entry name" value="FNR"/>
    <property type="match status" value="1"/>
</dbReference>
<organism evidence="12 13">
    <name type="scientific">Schaalia meyeri</name>
    <dbReference type="NCBI Taxonomy" id="52773"/>
    <lineage>
        <taxon>Bacteria</taxon>
        <taxon>Bacillati</taxon>
        <taxon>Actinomycetota</taxon>
        <taxon>Actinomycetes</taxon>
        <taxon>Actinomycetales</taxon>
        <taxon>Actinomycetaceae</taxon>
        <taxon>Schaalia</taxon>
    </lineage>
</organism>
<dbReference type="PANTHER" id="PTHR48467">
    <property type="entry name" value="GLUTAMATE SYNTHASE 1 [NADH], CHLOROPLASTIC-LIKE"/>
    <property type="match status" value="1"/>
</dbReference>
<feature type="binding site" evidence="10">
    <location>
        <position position="205"/>
    </location>
    <ligand>
        <name>NADP(+)</name>
        <dbReference type="ChEBI" id="CHEBI:58349"/>
    </ligand>
</feature>
<accession>A0AAP9Y6W4</accession>
<evidence type="ECO:0000313" key="12">
    <source>
        <dbReference type="EMBL" id="QQC43927.1"/>
    </source>
</evidence>
<evidence type="ECO:0000256" key="7">
    <source>
        <dbReference type="ARBA" id="ARBA00023002"/>
    </source>
</evidence>
<feature type="binding site" evidence="9">
    <location>
        <position position="79"/>
    </location>
    <ligand>
        <name>FAD</name>
        <dbReference type="ChEBI" id="CHEBI:57692"/>
    </ligand>
</feature>
<dbReference type="SUPFAM" id="SSF51971">
    <property type="entry name" value="Nucleotide-binding domain"/>
    <property type="match status" value="2"/>
</dbReference>
<dbReference type="GO" id="GO:0004324">
    <property type="term" value="F:ferredoxin-NADP+ reductase activity"/>
    <property type="evidence" value="ECO:0007669"/>
    <property type="project" value="UniProtKB-EC"/>
</dbReference>
<evidence type="ECO:0000256" key="2">
    <source>
        <dbReference type="ARBA" id="ARBA00008312"/>
    </source>
</evidence>
<evidence type="ECO:0000256" key="9">
    <source>
        <dbReference type="PIRSR" id="PIRSR000362-1"/>
    </source>
</evidence>
<feature type="binding site" evidence="9">
    <location>
        <position position="43"/>
    </location>
    <ligand>
        <name>FAD</name>
        <dbReference type="ChEBI" id="CHEBI:57692"/>
    </ligand>
</feature>
<dbReference type="RefSeq" id="WP_050695237.1">
    <property type="nucleotide sequence ID" value="NZ_CP012072.1"/>
</dbReference>
<evidence type="ECO:0000256" key="6">
    <source>
        <dbReference type="ARBA" id="ARBA00022857"/>
    </source>
</evidence>
<dbReference type="InterPro" id="IPR023753">
    <property type="entry name" value="FAD/NAD-binding_dom"/>
</dbReference>
<dbReference type="Gene3D" id="3.40.50.720">
    <property type="entry name" value="NAD(P)-binding Rossmann-like Domain"/>
    <property type="match status" value="1"/>
</dbReference>
<evidence type="ECO:0000256" key="10">
    <source>
        <dbReference type="PIRSR" id="PIRSR000362-2"/>
    </source>
</evidence>
<protein>
    <recommendedName>
        <fullName evidence="3">ferredoxin--NADP(+) reductase</fullName>
        <ecNumber evidence="3">1.18.1.2</ecNumber>
    </recommendedName>
</protein>
<keyword evidence="7" id="KW-0560">Oxidoreductase</keyword>
<feature type="binding site" evidence="9">
    <location>
        <position position="365"/>
    </location>
    <ligand>
        <name>FAD</name>
        <dbReference type="ChEBI" id="CHEBI:57692"/>
    </ligand>
</feature>